<evidence type="ECO:0000259" key="5">
    <source>
        <dbReference type="SMART" id="SM00827"/>
    </source>
</evidence>
<keyword evidence="3" id="KW-0012">Acyltransferase</keyword>
<organism evidence="6 7">
    <name type="scientific">Pseudocohnilembus persalinus</name>
    <name type="common">Ciliate</name>
    <dbReference type="NCBI Taxonomy" id="266149"/>
    <lineage>
        <taxon>Eukaryota</taxon>
        <taxon>Sar</taxon>
        <taxon>Alveolata</taxon>
        <taxon>Ciliophora</taxon>
        <taxon>Intramacronucleata</taxon>
        <taxon>Oligohymenophorea</taxon>
        <taxon>Scuticociliatia</taxon>
        <taxon>Philasterida</taxon>
        <taxon>Pseudocohnilembidae</taxon>
        <taxon>Pseudocohnilembus</taxon>
    </lineage>
</organism>
<dbReference type="SMART" id="SM00827">
    <property type="entry name" value="PKS_AT"/>
    <property type="match status" value="1"/>
</dbReference>
<protein>
    <recommendedName>
        <fullName evidence="1">[acyl-carrier-protein] S-malonyltransferase</fullName>
        <ecNumber evidence="1">2.3.1.39</ecNumber>
    </recommendedName>
</protein>
<evidence type="ECO:0000256" key="1">
    <source>
        <dbReference type="ARBA" id="ARBA00013258"/>
    </source>
</evidence>
<evidence type="ECO:0000313" key="7">
    <source>
        <dbReference type="Proteomes" id="UP000054937"/>
    </source>
</evidence>
<keyword evidence="7" id="KW-1185">Reference proteome</keyword>
<comment type="caution">
    <text evidence="6">The sequence shown here is derived from an EMBL/GenBank/DDBJ whole genome shotgun (WGS) entry which is preliminary data.</text>
</comment>
<dbReference type="SUPFAM" id="SSF52151">
    <property type="entry name" value="FabD/lysophospholipase-like"/>
    <property type="match status" value="1"/>
</dbReference>
<dbReference type="GO" id="GO:0016787">
    <property type="term" value="F:hydrolase activity"/>
    <property type="evidence" value="ECO:0007669"/>
    <property type="project" value="UniProtKB-KW"/>
</dbReference>
<proteinExistence type="predicted"/>
<keyword evidence="2 6" id="KW-0808">Transferase</keyword>
<feature type="domain" description="Malonyl-CoA:ACP transacylase (MAT)" evidence="5">
    <location>
        <begin position="26"/>
        <end position="319"/>
    </location>
</feature>
<dbReference type="InterPro" id="IPR050858">
    <property type="entry name" value="Mal-CoA-ACP_Trans/PKS_FabD"/>
</dbReference>
<evidence type="ECO:0000256" key="4">
    <source>
        <dbReference type="ARBA" id="ARBA00048462"/>
    </source>
</evidence>
<dbReference type="FunCoup" id="A0A0V0QIM4">
    <property type="interactions" value="252"/>
</dbReference>
<dbReference type="EMBL" id="LDAU01000159">
    <property type="protein sequence ID" value="KRX01944.1"/>
    <property type="molecule type" value="Genomic_DNA"/>
</dbReference>
<dbReference type="InParanoid" id="A0A0V0QIM4"/>
<dbReference type="OMA" id="AFHTPFF"/>
<dbReference type="GO" id="GO:0004314">
    <property type="term" value="F:[acyl-carrier-protein] S-malonyltransferase activity"/>
    <property type="evidence" value="ECO:0007669"/>
    <property type="project" value="UniProtKB-EC"/>
</dbReference>
<dbReference type="EC" id="2.3.1.39" evidence="1"/>
<keyword evidence="6" id="KW-0378">Hydrolase</keyword>
<dbReference type="Gene3D" id="3.40.366.10">
    <property type="entry name" value="Malonyl-Coenzyme A Acyl Carrier Protein, domain 2"/>
    <property type="match status" value="1"/>
</dbReference>
<dbReference type="Proteomes" id="UP000054937">
    <property type="component" value="Unassembled WGS sequence"/>
</dbReference>
<dbReference type="OrthoDB" id="541883at2759"/>
<evidence type="ECO:0000313" key="6">
    <source>
        <dbReference type="EMBL" id="KRX01944.1"/>
    </source>
</evidence>
<dbReference type="Gene3D" id="3.30.70.250">
    <property type="entry name" value="Malonyl-CoA ACP transacylase, ACP-binding"/>
    <property type="match status" value="1"/>
</dbReference>
<dbReference type="GO" id="GO:0006633">
    <property type="term" value="P:fatty acid biosynthetic process"/>
    <property type="evidence" value="ECO:0007669"/>
    <property type="project" value="TreeGrafter"/>
</dbReference>
<dbReference type="InterPro" id="IPR001227">
    <property type="entry name" value="Ac_transferase_dom_sf"/>
</dbReference>
<dbReference type="InterPro" id="IPR014043">
    <property type="entry name" value="Acyl_transferase_dom"/>
</dbReference>
<sequence length="339" mass="39285">MIFTKLPIQKTKLIKDFQKNNFSTLIFAGQGTQKIGMTKQYEQQNPEKYEKICSEINEKLQYNIKELMQNGPLKQLNQTEFTQPAIFTNQLLSYELNKEYLQKNYDIKTTIGNSVGEYAALYCAGILPDYLQIVKILQKRGQLMQKACQNQECGMLAITSGENEFQVMKFSNKVRKDFPEQKMGLALFNSNQQVVFSGNKQILQEFNRVLKEEKIPSIFLKLQTAFHSEILSPVKEEFQEFLQQNLTINDPSQISIKTIKNYDGEIYDSKESVIEGLVQQFDRPVLFYQSIAKNLIQQKERQFIEIGETNVVGKFVDQIGEQFGIQDDLEIISFKPQQQ</sequence>
<accession>A0A0V0QIM4</accession>
<gene>
    <name evidence="6" type="ORF">PPERSA_07589</name>
</gene>
<dbReference type="Pfam" id="PF00698">
    <property type="entry name" value="Acyl_transf_1"/>
    <property type="match status" value="1"/>
</dbReference>
<dbReference type="InterPro" id="IPR016035">
    <property type="entry name" value="Acyl_Trfase/lysoPLipase"/>
</dbReference>
<evidence type="ECO:0000256" key="3">
    <source>
        <dbReference type="ARBA" id="ARBA00023315"/>
    </source>
</evidence>
<reference evidence="6 7" key="1">
    <citation type="journal article" date="2015" name="Sci. Rep.">
        <title>Genome of the facultative scuticociliatosis pathogen Pseudocohnilembus persalinus provides insight into its virulence through horizontal gene transfer.</title>
        <authorList>
            <person name="Xiong J."/>
            <person name="Wang G."/>
            <person name="Cheng J."/>
            <person name="Tian M."/>
            <person name="Pan X."/>
            <person name="Warren A."/>
            <person name="Jiang C."/>
            <person name="Yuan D."/>
            <person name="Miao W."/>
        </authorList>
    </citation>
    <scope>NUCLEOTIDE SEQUENCE [LARGE SCALE GENOMIC DNA]</scope>
    <source>
        <strain evidence="6">36N120E</strain>
    </source>
</reference>
<dbReference type="PANTHER" id="PTHR42681">
    <property type="entry name" value="MALONYL-COA-ACYL CARRIER PROTEIN TRANSACYLASE, MITOCHONDRIAL"/>
    <property type="match status" value="1"/>
</dbReference>
<evidence type="ECO:0000256" key="2">
    <source>
        <dbReference type="ARBA" id="ARBA00022679"/>
    </source>
</evidence>
<name>A0A0V0QIM4_PSEPJ</name>
<comment type="catalytic activity">
    <reaction evidence="4">
        <text>holo-[ACP] + malonyl-CoA = malonyl-[ACP] + CoA</text>
        <dbReference type="Rhea" id="RHEA:41792"/>
        <dbReference type="Rhea" id="RHEA-COMP:9623"/>
        <dbReference type="Rhea" id="RHEA-COMP:9685"/>
        <dbReference type="ChEBI" id="CHEBI:57287"/>
        <dbReference type="ChEBI" id="CHEBI:57384"/>
        <dbReference type="ChEBI" id="CHEBI:64479"/>
        <dbReference type="ChEBI" id="CHEBI:78449"/>
        <dbReference type="EC" id="2.3.1.39"/>
    </reaction>
</comment>
<dbReference type="AlphaFoldDB" id="A0A0V0QIM4"/>
<dbReference type="PANTHER" id="PTHR42681:SF1">
    <property type="entry name" value="MALONYL-COA-ACYL CARRIER PROTEIN TRANSACYLASE, MITOCHONDRIAL"/>
    <property type="match status" value="1"/>
</dbReference>